<accession>A0ABV1JCH0</accession>
<evidence type="ECO:0000313" key="3">
    <source>
        <dbReference type="Proteomes" id="UP001487305"/>
    </source>
</evidence>
<keyword evidence="1" id="KW-0472">Membrane</keyword>
<keyword evidence="3" id="KW-1185">Reference proteome</keyword>
<dbReference type="Proteomes" id="UP001487305">
    <property type="component" value="Unassembled WGS sequence"/>
</dbReference>
<feature type="transmembrane region" description="Helical" evidence="1">
    <location>
        <begin position="48"/>
        <end position="69"/>
    </location>
</feature>
<reference evidence="2 3" key="1">
    <citation type="submission" date="2024-04" db="EMBL/GenBank/DDBJ databases">
        <title>Human intestinal bacterial collection.</title>
        <authorList>
            <person name="Pauvert C."/>
            <person name="Hitch T.C.A."/>
            <person name="Clavel T."/>
        </authorList>
    </citation>
    <scope>NUCLEOTIDE SEQUENCE [LARGE SCALE GENOMIC DNA]</scope>
    <source>
        <strain evidence="2 3">CLA-KB-H42</strain>
    </source>
</reference>
<evidence type="ECO:0008006" key="4">
    <source>
        <dbReference type="Google" id="ProtNLM"/>
    </source>
</evidence>
<comment type="caution">
    <text evidence="2">The sequence shown here is derived from an EMBL/GenBank/DDBJ whole genome shotgun (WGS) entry which is preliminary data.</text>
</comment>
<keyword evidence="1" id="KW-0812">Transmembrane</keyword>
<evidence type="ECO:0000313" key="2">
    <source>
        <dbReference type="EMBL" id="MEQ3362775.1"/>
    </source>
</evidence>
<keyword evidence="1" id="KW-1133">Transmembrane helix</keyword>
<dbReference type="RefSeq" id="WP_102375022.1">
    <property type="nucleotide sequence ID" value="NZ_DBFADM010000017.1"/>
</dbReference>
<proteinExistence type="predicted"/>
<sequence length="81" mass="8460">MADEQNRDGGKAARIAGTALAAVGTLAVIVLATVVLFLTLAALLRSEWLFAAVGAVAFVLILFLLGRLIRVAANQNKDPLD</sequence>
<name>A0ABV1JCH0_9ACTN</name>
<protein>
    <recommendedName>
        <fullName evidence="4">Phage holin family protein</fullName>
    </recommendedName>
</protein>
<dbReference type="EMBL" id="JBBNOP010000005">
    <property type="protein sequence ID" value="MEQ3362775.1"/>
    <property type="molecule type" value="Genomic_DNA"/>
</dbReference>
<evidence type="ECO:0000256" key="1">
    <source>
        <dbReference type="SAM" id="Phobius"/>
    </source>
</evidence>
<organism evidence="2 3">
    <name type="scientific">Raoultibacter massiliensis</name>
    <dbReference type="NCBI Taxonomy" id="1852371"/>
    <lineage>
        <taxon>Bacteria</taxon>
        <taxon>Bacillati</taxon>
        <taxon>Actinomycetota</taxon>
        <taxon>Coriobacteriia</taxon>
        <taxon>Eggerthellales</taxon>
        <taxon>Eggerthellaceae</taxon>
        <taxon>Raoultibacter</taxon>
    </lineage>
</organism>
<gene>
    <name evidence="2" type="ORF">AAA083_07285</name>
</gene>
<feature type="transmembrane region" description="Helical" evidence="1">
    <location>
        <begin position="12"/>
        <end position="42"/>
    </location>
</feature>